<evidence type="ECO:0000256" key="1">
    <source>
        <dbReference type="PIRSR" id="PIRSR605019-1"/>
    </source>
</evidence>
<dbReference type="Gene3D" id="1.10.340.30">
    <property type="entry name" value="Hypothetical protein, domain 2"/>
    <property type="match status" value="1"/>
</dbReference>
<gene>
    <name evidence="2" type="ORF">FC24_GL000506</name>
</gene>
<dbReference type="AlphaFoldDB" id="A0A0R2D6E6"/>
<protein>
    <submittedName>
        <fullName evidence="2">DNA-3-methyladenine glycosylase</fullName>
    </submittedName>
</protein>
<keyword evidence="3" id="KW-1185">Reference proteome</keyword>
<feature type="binding site" evidence="1">
    <location>
        <position position="176"/>
    </location>
    <ligand>
        <name>Zn(2+)</name>
        <dbReference type="ChEBI" id="CHEBI:29105"/>
    </ligand>
</feature>
<feature type="binding site" evidence="1">
    <location>
        <position position="172"/>
    </location>
    <ligand>
        <name>Zn(2+)</name>
        <dbReference type="ChEBI" id="CHEBI:29105"/>
    </ligand>
</feature>
<proteinExistence type="predicted"/>
<sequence>MVVKQRCSWVRQPLNQFHDFEWAVPVTTEEELFCLLALQIWQSGLSMTVLLRKRAALCQTFHYFDPQWLRVTNEDTLLAKLDDDRLIRNRRKLFAIWHNAFALQRLHQQHLTLSQLLWQQHKPTAFKVATEIPRYDESGLTVAAQLKQADFQFMGPTNCYALLATAGVLNLHLTSCWRYPIIQEAQSRITTAFASS</sequence>
<reference evidence="2 3" key="1">
    <citation type="journal article" date="2015" name="Genome Announc.">
        <title>Expanding the biotechnology potential of lactobacilli through comparative genomics of 213 strains and associated genera.</title>
        <authorList>
            <person name="Sun Z."/>
            <person name="Harris H.M."/>
            <person name="McCann A."/>
            <person name="Guo C."/>
            <person name="Argimon S."/>
            <person name="Zhang W."/>
            <person name="Yang X."/>
            <person name="Jeffery I.B."/>
            <person name="Cooney J.C."/>
            <person name="Kagawa T.F."/>
            <person name="Liu W."/>
            <person name="Song Y."/>
            <person name="Salvetti E."/>
            <person name="Wrobel A."/>
            <person name="Rasinkangas P."/>
            <person name="Parkhill J."/>
            <person name="Rea M.C."/>
            <person name="O'Sullivan O."/>
            <person name="Ritari J."/>
            <person name="Douillard F.P."/>
            <person name="Paul Ross R."/>
            <person name="Yang R."/>
            <person name="Briner A.E."/>
            <person name="Felis G.E."/>
            <person name="de Vos W.M."/>
            <person name="Barrangou R."/>
            <person name="Klaenhammer T.R."/>
            <person name="Caufield P.W."/>
            <person name="Cui Y."/>
            <person name="Zhang H."/>
            <person name="O'Toole P.W."/>
        </authorList>
    </citation>
    <scope>NUCLEOTIDE SEQUENCE [LARGE SCALE GENOMIC DNA]</scope>
    <source>
        <strain evidence="2 3">DSM 20253</strain>
    </source>
</reference>
<dbReference type="InterPro" id="IPR005019">
    <property type="entry name" value="Adenine_glyco"/>
</dbReference>
<dbReference type="RefSeq" id="WP_057873362.1">
    <property type="nucleotide sequence ID" value="NZ_AYYI01000018.1"/>
</dbReference>
<dbReference type="STRING" id="1423796.FC24_GL000506"/>
<dbReference type="OrthoDB" id="9807664at2"/>
<dbReference type="Pfam" id="PF03352">
    <property type="entry name" value="Adenine_glyco"/>
    <property type="match status" value="1"/>
</dbReference>
<dbReference type="PANTHER" id="PTHR30037">
    <property type="entry name" value="DNA-3-METHYLADENINE GLYCOSYLASE 1"/>
    <property type="match status" value="1"/>
</dbReference>
<keyword evidence="1" id="KW-0479">Metal-binding</keyword>
<dbReference type="PATRIC" id="fig|1423796.3.peg.522"/>
<dbReference type="EMBL" id="AYYI01000018">
    <property type="protein sequence ID" value="KRM99237.1"/>
    <property type="molecule type" value="Genomic_DNA"/>
</dbReference>
<dbReference type="InterPro" id="IPR011257">
    <property type="entry name" value="DNA_glycosylase"/>
</dbReference>
<feature type="binding site" evidence="1">
    <location>
        <position position="18"/>
    </location>
    <ligand>
        <name>Zn(2+)</name>
        <dbReference type="ChEBI" id="CHEBI:29105"/>
    </ligand>
</feature>
<feature type="binding site" evidence="1">
    <location>
        <position position="7"/>
    </location>
    <ligand>
        <name>Zn(2+)</name>
        <dbReference type="ChEBI" id="CHEBI:29105"/>
    </ligand>
</feature>
<dbReference type="InterPro" id="IPR052891">
    <property type="entry name" value="DNA-3mA_glycosylase"/>
</dbReference>
<accession>A0A0R2D6E6</accession>
<organism evidence="2 3">
    <name type="scientific">Loigolactobacillus rennini DSM 20253</name>
    <dbReference type="NCBI Taxonomy" id="1423796"/>
    <lineage>
        <taxon>Bacteria</taxon>
        <taxon>Bacillati</taxon>
        <taxon>Bacillota</taxon>
        <taxon>Bacilli</taxon>
        <taxon>Lactobacillales</taxon>
        <taxon>Lactobacillaceae</taxon>
        <taxon>Loigolactobacillus</taxon>
    </lineage>
</organism>
<dbReference type="Proteomes" id="UP000051638">
    <property type="component" value="Unassembled WGS sequence"/>
</dbReference>
<dbReference type="PANTHER" id="PTHR30037:SF4">
    <property type="entry name" value="DNA-3-METHYLADENINE GLYCOSYLASE I"/>
    <property type="match status" value="1"/>
</dbReference>
<comment type="caution">
    <text evidence="2">The sequence shown here is derived from an EMBL/GenBank/DDBJ whole genome shotgun (WGS) entry which is preliminary data.</text>
</comment>
<name>A0A0R2D6E6_9LACO</name>
<dbReference type="GO" id="GO:0046872">
    <property type="term" value="F:metal ion binding"/>
    <property type="evidence" value="ECO:0007669"/>
    <property type="project" value="UniProtKB-KW"/>
</dbReference>
<dbReference type="SUPFAM" id="SSF48150">
    <property type="entry name" value="DNA-glycosylase"/>
    <property type="match status" value="1"/>
</dbReference>
<evidence type="ECO:0000313" key="2">
    <source>
        <dbReference type="EMBL" id="KRM99237.1"/>
    </source>
</evidence>
<evidence type="ECO:0000313" key="3">
    <source>
        <dbReference type="Proteomes" id="UP000051638"/>
    </source>
</evidence>
<keyword evidence="1" id="KW-0862">Zinc</keyword>
<dbReference type="GO" id="GO:0008725">
    <property type="term" value="F:DNA-3-methyladenine glycosylase activity"/>
    <property type="evidence" value="ECO:0007669"/>
    <property type="project" value="InterPro"/>
</dbReference>
<dbReference type="GO" id="GO:0006284">
    <property type="term" value="P:base-excision repair"/>
    <property type="evidence" value="ECO:0007669"/>
    <property type="project" value="InterPro"/>
</dbReference>